<keyword evidence="6" id="KW-1185">Reference proteome</keyword>
<name>A0ABU1N4C3_9CAUL</name>
<dbReference type="InterPro" id="IPR011658">
    <property type="entry name" value="PA14_dom"/>
</dbReference>
<gene>
    <name evidence="5" type="ORF">J2800_004046</name>
</gene>
<dbReference type="CDD" id="cd14752">
    <property type="entry name" value="GH31_N"/>
    <property type="match status" value="1"/>
</dbReference>
<proteinExistence type="inferred from homology"/>
<dbReference type="Gene3D" id="2.60.40.1180">
    <property type="entry name" value="Golgi alpha-mannosidase II"/>
    <property type="match status" value="2"/>
</dbReference>
<dbReference type="Gene3D" id="3.20.20.80">
    <property type="entry name" value="Glycosidases"/>
    <property type="match status" value="1"/>
</dbReference>
<evidence type="ECO:0000256" key="3">
    <source>
        <dbReference type="SAM" id="SignalP"/>
    </source>
</evidence>
<sequence length="946" mass="105843">MRMLPKALFAGLTLTLLASTSAFALDGAFEKTADGVVVTPASGPAKKVRLQVMGERIIHVTATPTDSLDTPPSLMVTAKSGGAFTVTEAGGKVVVKAGKASAEVSLADGQVSFRDAAGKLVLAENGRRPFKTETIDGKTFYSVSQQFNPGTDEAFYGLGQHQNGQMNYNGQDVELAQYNRDIAVPFVLSTRNYGLLWENNGITRFGDPTPYDLASRDLKIFDAAGKAGGFTAKYYVNGALKLTRTEKDIDYRFLKDLPNWPAELTGPDKKPVKGATVVWEGSVEPSVSGVQKFKLYSSSYAKVYVDGKLTIDRWRQNWNPWFHNFTAPMKAGTRHKIRVEWDPNEGYIGLLHNNPIPAADQQSLTMTSDVAHAVDYYFVAGGDLDQVVSGYRDLTGKAVALPRWAYGFWQSRQRYETQDQIVGVLKEYRDRKLPIDNVVMDWRYWKDDAWGSHKFDETRFADPKKMVDDIHGMNGHIMISIWPKFYPTTEHFKELDARGFMYKRNIEQGALDWVGPGYLNSFYDPYAKEARDIYWRQVKESLKGFGIDAWWMDSDEPDMHSNLDIPERTLRMGPTAIGPGAEFYNSYPLIHTQGVFEGERALDPDKRSFILSRSGFGGIQRNGVALWSGDVVARWDDLKDQISAGVNLSMSGVPNWTTDIGGFSVEDRYTNKDPAHWAEWQELNLRWFQFGAFSPLFRSHGEFPYREIYNLADEGTDIYKALAWYDELRYRLMPYVYTLAADTYQRDGIMMRGLVMDFPSDTTARAVNDEYLFGKAFLVAPVTQFKARSRSVYLPAGASWYDFETGKAFKGGQTIKADAPLSRMPLFVKAGSIVPTTVVQQYVGEQPDAPLTVVVYTGADGKFELYEDDGLSNGYARGAWSRIPMSFDNATGRLTIGARSGSFKGMVENRTIKVRFIGSGAKPVDFDAVDETVAYSGQPVVVTRKK</sequence>
<dbReference type="PROSITE" id="PS51820">
    <property type="entry name" value="PA14"/>
    <property type="match status" value="1"/>
</dbReference>
<keyword evidence="3" id="KW-0732">Signal</keyword>
<feature type="chain" id="PRO_5047060608" evidence="3">
    <location>
        <begin position="25"/>
        <end position="946"/>
    </location>
</feature>
<dbReference type="SUPFAM" id="SSF51011">
    <property type="entry name" value="Glycosyl hydrolase domain"/>
    <property type="match status" value="1"/>
</dbReference>
<dbReference type="Pfam" id="PF13802">
    <property type="entry name" value="Gal_mutarotas_2"/>
    <property type="match status" value="1"/>
</dbReference>
<dbReference type="Pfam" id="PF01055">
    <property type="entry name" value="Glyco_hydro_31_2nd"/>
    <property type="match status" value="1"/>
</dbReference>
<dbReference type="EMBL" id="JAVDRL010000012">
    <property type="protein sequence ID" value="MDR6533284.1"/>
    <property type="molecule type" value="Genomic_DNA"/>
</dbReference>
<keyword evidence="2 5" id="KW-0326">Glycosidase</keyword>
<feature type="domain" description="PA14" evidence="4">
    <location>
        <begin position="225"/>
        <end position="371"/>
    </location>
</feature>
<dbReference type="InterPro" id="IPR048395">
    <property type="entry name" value="Glyco_hydro_31_C"/>
</dbReference>
<dbReference type="InterPro" id="IPR051816">
    <property type="entry name" value="Glycosyl_Hydrolase_31"/>
</dbReference>
<organism evidence="5 6">
    <name type="scientific">Caulobacter rhizosphaerae</name>
    <dbReference type="NCBI Taxonomy" id="2010972"/>
    <lineage>
        <taxon>Bacteria</taxon>
        <taxon>Pseudomonadati</taxon>
        <taxon>Pseudomonadota</taxon>
        <taxon>Alphaproteobacteria</taxon>
        <taxon>Caulobacterales</taxon>
        <taxon>Caulobacteraceae</taxon>
        <taxon>Caulobacter</taxon>
    </lineage>
</organism>
<dbReference type="SMART" id="SM00758">
    <property type="entry name" value="PA14"/>
    <property type="match status" value="1"/>
</dbReference>
<dbReference type="Gene3D" id="2.60.120.380">
    <property type="match status" value="1"/>
</dbReference>
<reference evidence="5 6" key="1">
    <citation type="submission" date="2023-07" db="EMBL/GenBank/DDBJ databases">
        <title>Sorghum-associated microbial communities from plants grown in Nebraska, USA.</title>
        <authorList>
            <person name="Schachtman D."/>
        </authorList>
    </citation>
    <scope>NUCLEOTIDE SEQUENCE [LARGE SCALE GENOMIC DNA]</scope>
    <source>
        <strain evidence="5 6">DS2154</strain>
    </source>
</reference>
<dbReference type="GO" id="GO:0061634">
    <property type="term" value="F:alpha-D-xyloside xylohydrolase"/>
    <property type="evidence" value="ECO:0007669"/>
    <property type="project" value="UniProtKB-EC"/>
</dbReference>
<evidence type="ECO:0000256" key="2">
    <source>
        <dbReference type="RuleBase" id="RU361185"/>
    </source>
</evidence>
<evidence type="ECO:0000256" key="1">
    <source>
        <dbReference type="ARBA" id="ARBA00007806"/>
    </source>
</evidence>
<dbReference type="InterPro" id="IPR037524">
    <property type="entry name" value="PA14/GLEYA"/>
</dbReference>
<evidence type="ECO:0000259" key="4">
    <source>
        <dbReference type="PROSITE" id="PS51820"/>
    </source>
</evidence>
<feature type="signal peptide" evidence="3">
    <location>
        <begin position="1"/>
        <end position="24"/>
    </location>
</feature>
<dbReference type="Gene3D" id="2.60.40.1760">
    <property type="entry name" value="glycosyl hydrolase (family 31)"/>
    <property type="match status" value="1"/>
</dbReference>
<protein>
    <submittedName>
        <fullName evidence="5">Alpha-D-xyloside xylohydrolase</fullName>
        <ecNumber evidence="5">3.2.1.177</ecNumber>
    </submittedName>
</protein>
<dbReference type="InterPro" id="IPR025887">
    <property type="entry name" value="Glyco_hydro_31_N_dom"/>
</dbReference>
<dbReference type="Pfam" id="PF17137">
    <property type="entry name" value="DUF5110"/>
    <property type="match status" value="1"/>
</dbReference>
<accession>A0ABU1N4C3</accession>
<keyword evidence="2 5" id="KW-0378">Hydrolase</keyword>
<comment type="similarity">
    <text evidence="1 2">Belongs to the glycosyl hydrolase 31 family.</text>
</comment>
<dbReference type="Pfam" id="PF21365">
    <property type="entry name" value="Glyco_hydro_31_3rd"/>
    <property type="match status" value="1"/>
</dbReference>
<evidence type="ECO:0000313" key="6">
    <source>
        <dbReference type="Proteomes" id="UP001262754"/>
    </source>
</evidence>
<dbReference type="SUPFAM" id="SSF56988">
    <property type="entry name" value="Anthrax protective antigen"/>
    <property type="match status" value="1"/>
</dbReference>
<dbReference type="CDD" id="cd06591">
    <property type="entry name" value="GH31_xylosidase_XylS"/>
    <property type="match status" value="1"/>
</dbReference>
<dbReference type="SUPFAM" id="SSF74650">
    <property type="entry name" value="Galactose mutarotase-like"/>
    <property type="match status" value="1"/>
</dbReference>
<dbReference type="InterPro" id="IPR011013">
    <property type="entry name" value="Gal_mutarotase_sf_dom"/>
</dbReference>
<dbReference type="PANTHER" id="PTHR43863:SF2">
    <property type="entry name" value="MALTASE-GLUCOAMYLASE"/>
    <property type="match status" value="1"/>
</dbReference>
<dbReference type="Proteomes" id="UP001262754">
    <property type="component" value="Unassembled WGS sequence"/>
</dbReference>
<dbReference type="InterPro" id="IPR000322">
    <property type="entry name" value="Glyco_hydro_31_TIM"/>
</dbReference>
<dbReference type="EC" id="3.2.1.177" evidence="5"/>
<dbReference type="InterPro" id="IPR017853">
    <property type="entry name" value="GH"/>
</dbReference>
<evidence type="ECO:0000313" key="5">
    <source>
        <dbReference type="EMBL" id="MDR6533284.1"/>
    </source>
</evidence>
<dbReference type="SUPFAM" id="SSF51445">
    <property type="entry name" value="(Trans)glycosidases"/>
    <property type="match status" value="1"/>
</dbReference>
<comment type="caution">
    <text evidence="5">The sequence shown here is derived from an EMBL/GenBank/DDBJ whole genome shotgun (WGS) entry which is preliminary data.</text>
</comment>
<dbReference type="Pfam" id="PF07691">
    <property type="entry name" value="PA14"/>
    <property type="match status" value="1"/>
</dbReference>
<dbReference type="InterPro" id="IPR033403">
    <property type="entry name" value="DUF5110"/>
</dbReference>
<dbReference type="PANTHER" id="PTHR43863">
    <property type="entry name" value="HYDROLASE, PUTATIVE (AFU_ORTHOLOGUE AFUA_1G03140)-RELATED"/>
    <property type="match status" value="1"/>
</dbReference>
<dbReference type="InterPro" id="IPR013780">
    <property type="entry name" value="Glyco_hydro_b"/>
</dbReference>